<keyword evidence="1" id="KW-0813">Transport</keyword>
<keyword evidence="10" id="KW-1185">Reference proteome</keyword>
<feature type="transmembrane region" description="Helical" evidence="7">
    <location>
        <begin position="245"/>
        <end position="265"/>
    </location>
</feature>
<dbReference type="InterPro" id="IPR011527">
    <property type="entry name" value="ABC1_TM_dom"/>
</dbReference>
<reference evidence="9" key="1">
    <citation type="journal article" date="2022" name="Int. J. Mol. Sci.">
        <title>Draft Genome of Tanacetum Coccineum: Genomic Comparison of Closely Related Tanacetum-Family Plants.</title>
        <authorList>
            <person name="Yamashiro T."/>
            <person name="Shiraishi A."/>
            <person name="Nakayama K."/>
            <person name="Satake H."/>
        </authorList>
    </citation>
    <scope>NUCLEOTIDE SEQUENCE</scope>
</reference>
<dbReference type="PANTHER" id="PTHR24223">
    <property type="entry name" value="ATP-BINDING CASSETTE SUB-FAMILY C"/>
    <property type="match status" value="1"/>
</dbReference>
<keyword evidence="4" id="KW-0067">ATP-binding</keyword>
<sequence>MGCDEKRIKLSLAKNVGKEKGEGSASGTKFVFDDVEDVKVENGKCLVDIDHLLYHWFLAIVRFVTYANVNLLCIMIISVNSNNKVDESDCVLMLEVAKRADGVTGQNGLRVIRVMASSDQSVIDFDIPFSIAYVIGAGIEILATIAIMASVTWQVLIVAIIAVAATKYAQGYYQPTARELMRINGTTKAPVMKYASETSLGVVTIRAFKMLDMFFKDYLKLVDTDASTFIFSNATLEWLIIRTEAFMNVTLITAAFLLVFIPNGFASPGLVGI</sequence>
<feature type="transmembrane region" description="Helical" evidence="7">
    <location>
        <begin position="53"/>
        <end position="77"/>
    </location>
</feature>
<dbReference type="EMBL" id="BQNB010021035">
    <property type="protein sequence ID" value="GJU02195.1"/>
    <property type="molecule type" value="Genomic_DNA"/>
</dbReference>
<accession>A0ABQ5IR37</accession>
<dbReference type="Proteomes" id="UP001151760">
    <property type="component" value="Unassembled WGS sequence"/>
</dbReference>
<evidence type="ECO:0000256" key="7">
    <source>
        <dbReference type="SAM" id="Phobius"/>
    </source>
</evidence>
<evidence type="ECO:0000313" key="9">
    <source>
        <dbReference type="EMBL" id="GJU02195.1"/>
    </source>
</evidence>
<dbReference type="InterPro" id="IPR050173">
    <property type="entry name" value="ABC_transporter_C-like"/>
</dbReference>
<reference evidence="9" key="2">
    <citation type="submission" date="2022-01" db="EMBL/GenBank/DDBJ databases">
        <authorList>
            <person name="Yamashiro T."/>
            <person name="Shiraishi A."/>
            <person name="Satake H."/>
            <person name="Nakayama K."/>
        </authorList>
    </citation>
    <scope>NUCLEOTIDE SEQUENCE</scope>
</reference>
<keyword evidence="3" id="KW-0547">Nucleotide-binding</keyword>
<evidence type="ECO:0000259" key="8">
    <source>
        <dbReference type="PROSITE" id="PS50929"/>
    </source>
</evidence>
<evidence type="ECO:0000256" key="4">
    <source>
        <dbReference type="ARBA" id="ARBA00022840"/>
    </source>
</evidence>
<keyword evidence="2 7" id="KW-0812">Transmembrane</keyword>
<dbReference type="SUPFAM" id="SSF90123">
    <property type="entry name" value="ABC transporter transmembrane region"/>
    <property type="match status" value="1"/>
</dbReference>
<proteinExistence type="predicted"/>
<dbReference type="Gene3D" id="1.20.1560.10">
    <property type="entry name" value="ABC transporter type 1, transmembrane domain"/>
    <property type="match status" value="1"/>
</dbReference>
<feature type="transmembrane region" description="Helical" evidence="7">
    <location>
        <begin position="131"/>
        <end position="164"/>
    </location>
</feature>
<evidence type="ECO:0000256" key="3">
    <source>
        <dbReference type="ARBA" id="ARBA00022741"/>
    </source>
</evidence>
<organism evidence="9 10">
    <name type="scientific">Tanacetum coccineum</name>
    <dbReference type="NCBI Taxonomy" id="301880"/>
    <lineage>
        <taxon>Eukaryota</taxon>
        <taxon>Viridiplantae</taxon>
        <taxon>Streptophyta</taxon>
        <taxon>Embryophyta</taxon>
        <taxon>Tracheophyta</taxon>
        <taxon>Spermatophyta</taxon>
        <taxon>Magnoliopsida</taxon>
        <taxon>eudicotyledons</taxon>
        <taxon>Gunneridae</taxon>
        <taxon>Pentapetalae</taxon>
        <taxon>asterids</taxon>
        <taxon>campanulids</taxon>
        <taxon>Asterales</taxon>
        <taxon>Asteraceae</taxon>
        <taxon>Asteroideae</taxon>
        <taxon>Anthemideae</taxon>
        <taxon>Anthemidinae</taxon>
        <taxon>Tanacetum</taxon>
    </lineage>
</organism>
<dbReference type="PANTHER" id="PTHR24223:SF430">
    <property type="entry name" value="ABC-TYPE XENOBIOTIC TRANSPORTER"/>
    <property type="match status" value="1"/>
</dbReference>
<evidence type="ECO:0000313" key="10">
    <source>
        <dbReference type="Proteomes" id="UP001151760"/>
    </source>
</evidence>
<feature type="domain" description="ABC transmembrane type-1" evidence="8">
    <location>
        <begin position="117"/>
        <end position="273"/>
    </location>
</feature>
<protein>
    <submittedName>
        <fullName evidence="9">ABC transporter C family member 8-like protein isoform X1</fullName>
    </submittedName>
</protein>
<evidence type="ECO:0000256" key="1">
    <source>
        <dbReference type="ARBA" id="ARBA00022448"/>
    </source>
</evidence>
<evidence type="ECO:0000256" key="6">
    <source>
        <dbReference type="ARBA" id="ARBA00023136"/>
    </source>
</evidence>
<comment type="caution">
    <text evidence="9">The sequence shown here is derived from an EMBL/GenBank/DDBJ whole genome shotgun (WGS) entry which is preliminary data.</text>
</comment>
<keyword evidence="6 7" id="KW-0472">Membrane</keyword>
<evidence type="ECO:0000256" key="2">
    <source>
        <dbReference type="ARBA" id="ARBA00022692"/>
    </source>
</evidence>
<evidence type="ECO:0000256" key="5">
    <source>
        <dbReference type="ARBA" id="ARBA00022989"/>
    </source>
</evidence>
<gene>
    <name evidence="9" type="ORF">Tco_1112533</name>
</gene>
<dbReference type="Pfam" id="PF00664">
    <property type="entry name" value="ABC_membrane"/>
    <property type="match status" value="1"/>
</dbReference>
<name>A0ABQ5IR37_9ASTR</name>
<dbReference type="PROSITE" id="PS50929">
    <property type="entry name" value="ABC_TM1F"/>
    <property type="match status" value="1"/>
</dbReference>
<dbReference type="InterPro" id="IPR036640">
    <property type="entry name" value="ABC1_TM_sf"/>
</dbReference>
<keyword evidence="5 7" id="KW-1133">Transmembrane helix</keyword>